<dbReference type="KEGG" id="slom:PXH66_13330"/>
<dbReference type="PANTHER" id="PTHR30469:SF15">
    <property type="entry name" value="HLYD FAMILY OF SECRETION PROTEINS"/>
    <property type="match status" value="1"/>
</dbReference>
<feature type="domain" description="CusB-like beta-barrel" evidence="3">
    <location>
        <begin position="236"/>
        <end position="308"/>
    </location>
</feature>
<feature type="coiled-coil region" evidence="2">
    <location>
        <begin position="122"/>
        <end position="180"/>
    </location>
</feature>
<evidence type="ECO:0000256" key="2">
    <source>
        <dbReference type="SAM" id="Coils"/>
    </source>
</evidence>
<sequence length="437" mass="46938">MHAPSRPPLAGPPPLPWARLATLACLMALTWTGCSSPEEAVITDTTAPPVEAVQARRGGLPLSERLSGTIRADNQVVLYPEITGRIAEVFAEDGDTVKTGEPLVRVNDDQVREQVRQSEAGHRISAARLRQAQARLAEAEAQARRSAELNARNLVSDLEYETLAAQRESAAADVELAEAELEQAAAGLAERRDLLSKAIVRAPVNGIVGSRRAEVGMQASPAAPLFTLGDLSNLHVRVNLTDAMIGYIEVGQSANLIVEDFLGDTEPLAGRVARISPFLNEVTRSTEAEITITASDSRLRPGMFLPVDILYGESQQATLVPTSALFTDPNTGREGVFVLTGEPLDPAAVQQRPDALSAPRDVEFRPISVIARGAQEVAVAEVNATDWIVTLGQDLLSANARTQARARPVTWSHVMELQGLNREDLLLEVLEATGRDS</sequence>
<keyword evidence="2" id="KW-0175">Coiled coil</keyword>
<evidence type="ECO:0000259" key="3">
    <source>
        <dbReference type="Pfam" id="PF25954"/>
    </source>
</evidence>
<dbReference type="RefSeq" id="WP_330932036.1">
    <property type="nucleotide sequence ID" value="NZ_CP119075.1"/>
</dbReference>
<dbReference type="Gene3D" id="2.40.30.170">
    <property type="match status" value="1"/>
</dbReference>
<dbReference type="AlphaFoldDB" id="A0AAE9ZUL4"/>
<gene>
    <name evidence="4" type="ORF">PXH66_13330</name>
</gene>
<dbReference type="PROSITE" id="PS51257">
    <property type="entry name" value="PROKAR_LIPOPROTEIN"/>
    <property type="match status" value="1"/>
</dbReference>
<dbReference type="NCBIfam" id="TIGR01730">
    <property type="entry name" value="RND_mfp"/>
    <property type="match status" value="1"/>
</dbReference>
<dbReference type="InterPro" id="IPR006143">
    <property type="entry name" value="RND_pump_MFP"/>
</dbReference>
<dbReference type="PANTHER" id="PTHR30469">
    <property type="entry name" value="MULTIDRUG RESISTANCE PROTEIN MDTA"/>
    <property type="match status" value="1"/>
</dbReference>
<organism evidence="4 5">
    <name type="scientific">Synoicihabitans lomoniglobus</name>
    <dbReference type="NCBI Taxonomy" id="2909285"/>
    <lineage>
        <taxon>Bacteria</taxon>
        <taxon>Pseudomonadati</taxon>
        <taxon>Verrucomicrobiota</taxon>
        <taxon>Opitutia</taxon>
        <taxon>Opitutales</taxon>
        <taxon>Opitutaceae</taxon>
        <taxon>Synoicihabitans</taxon>
    </lineage>
</organism>
<dbReference type="Gene3D" id="1.10.287.470">
    <property type="entry name" value="Helix hairpin bin"/>
    <property type="match status" value="1"/>
</dbReference>
<accession>A0AAE9ZUL4</accession>
<comment type="similarity">
    <text evidence="1">Belongs to the membrane fusion protein (MFP) (TC 8.A.1) family.</text>
</comment>
<keyword evidence="5" id="KW-1185">Reference proteome</keyword>
<dbReference type="Proteomes" id="UP001218638">
    <property type="component" value="Chromosome"/>
</dbReference>
<dbReference type="Gene3D" id="2.40.50.100">
    <property type="match status" value="1"/>
</dbReference>
<name>A0AAE9ZUL4_9BACT</name>
<dbReference type="Pfam" id="PF25954">
    <property type="entry name" value="Beta-barrel_RND_2"/>
    <property type="match status" value="1"/>
</dbReference>
<reference evidence="4" key="1">
    <citation type="submission" date="2023-03" db="EMBL/GenBank/DDBJ databases">
        <title>Lomoglobus Profundus gen. nov., sp. nov., a novel member of the phylum Verrucomicrobia, isolated from deep-marine sediment of South China Sea.</title>
        <authorList>
            <person name="Ahmad T."/>
            <person name="Ishaq S.E."/>
            <person name="Wang F."/>
        </authorList>
    </citation>
    <scope>NUCLEOTIDE SEQUENCE</scope>
    <source>
        <strain evidence="4">LMO-M01</strain>
    </source>
</reference>
<evidence type="ECO:0000256" key="1">
    <source>
        <dbReference type="ARBA" id="ARBA00009477"/>
    </source>
</evidence>
<evidence type="ECO:0000313" key="4">
    <source>
        <dbReference type="EMBL" id="WED63314.1"/>
    </source>
</evidence>
<dbReference type="GO" id="GO:0015562">
    <property type="term" value="F:efflux transmembrane transporter activity"/>
    <property type="evidence" value="ECO:0007669"/>
    <property type="project" value="TreeGrafter"/>
</dbReference>
<dbReference type="SUPFAM" id="SSF111369">
    <property type="entry name" value="HlyD-like secretion proteins"/>
    <property type="match status" value="1"/>
</dbReference>
<protein>
    <submittedName>
        <fullName evidence="4">Efflux RND transporter periplasmic adaptor subunit</fullName>
    </submittedName>
</protein>
<dbReference type="GO" id="GO:1990281">
    <property type="term" value="C:efflux pump complex"/>
    <property type="evidence" value="ECO:0007669"/>
    <property type="project" value="TreeGrafter"/>
</dbReference>
<proteinExistence type="inferred from homology"/>
<dbReference type="Gene3D" id="2.40.420.20">
    <property type="match status" value="1"/>
</dbReference>
<dbReference type="EMBL" id="CP119075">
    <property type="protein sequence ID" value="WED63314.1"/>
    <property type="molecule type" value="Genomic_DNA"/>
</dbReference>
<evidence type="ECO:0000313" key="5">
    <source>
        <dbReference type="Proteomes" id="UP001218638"/>
    </source>
</evidence>
<dbReference type="InterPro" id="IPR058792">
    <property type="entry name" value="Beta-barrel_RND_2"/>
</dbReference>